<reference evidence="3" key="1">
    <citation type="submission" date="2022-04" db="EMBL/GenBank/DDBJ databases">
        <title>A functionally conserved STORR gene fusion in Papaver species that diverged 16.8 million years ago.</title>
        <authorList>
            <person name="Catania T."/>
        </authorList>
    </citation>
    <scope>NUCLEOTIDE SEQUENCE</scope>
    <source>
        <strain evidence="3">S-188037</strain>
    </source>
</reference>
<comment type="catalytic activity">
    <reaction evidence="1">
        <text>[protein]-peptidylproline (omega=180) = [protein]-peptidylproline (omega=0)</text>
        <dbReference type="Rhea" id="RHEA:16237"/>
        <dbReference type="Rhea" id="RHEA-COMP:10747"/>
        <dbReference type="Rhea" id="RHEA-COMP:10748"/>
        <dbReference type="ChEBI" id="CHEBI:83833"/>
        <dbReference type="ChEBI" id="CHEBI:83834"/>
        <dbReference type="EC" id="5.2.1.8"/>
    </reaction>
</comment>
<evidence type="ECO:0000313" key="4">
    <source>
        <dbReference type="Proteomes" id="UP001202328"/>
    </source>
</evidence>
<gene>
    <name evidence="3" type="ORF">MKW98_024438</name>
</gene>
<accession>A0AAD4XPQ0</accession>
<dbReference type="AlphaFoldDB" id="A0AAD4XPQ0"/>
<evidence type="ECO:0000259" key="2">
    <source>
        <dbReference type="PROSITE" id="PS50059"/>
    </source>
</evidence>
<dbReference type="InterPro" id="IPR001179">
    <property type="entry name" value="PPIase_FKBP_dom"/>
</dbReference>
<name>A0AAD4XPQ0_9MAGN</name>
<dbReference type="Proteomes" id="UP001202328">
    <property type="component" value="Unassembled WGS sequence"/>
</dbReference>
<dbReference type="EC" id="5.2.1.8" evidence="1"/>
<comment type="caution">
    <text evidence="3">The sequence shown here is derived from an EMBL/GenBank/DDBJ whole genome shotgun (WGS) entry which is preliminary data.</text>
</comment>
<dbReference type="Pfam" id="PF00254">
    <property type="entry name" value="FKBP_C"/>
    <property type="match status" value="1"/>
</dbReference>
<keyword evidence="4" id="KW-1185">Reference proteome</keyword>
<dbReference type="InterPro" id="IPR046357">
    <property type="entry name" value="PPIase_dom_sf"/>
</dbReference>
<keyword evidence="1" id="KW-0697">Rotamase</keyword>
<keyword evidence="1" id="KW-0413">Isomerase</keyword>
<sequence>MCSSRVSFSHLEKVHRHLEQYFERFSNLLGAGNGRYIQTLMVPTRAFLKVLLGDKDSNFLLHHYIKESNIIHKVSGYGAKRRRSFLRYHIKRMQGGNNYNEEGRSLHIYENLSRSEVFERAEKKDEVTVKYEVKLEDGTVVEKSPEGGVEFLVNDGHLCPAIAKAVVTMWKEEKAILRVEPESQHGLCVLIGCVMLGDLHRMVFRPFLQMQCQTVEPRLRLDILQSSRMASFFYKKGHDEEDLLEFKWIKRRLLKALIRRLLP</sequence>
<dbReference type="GO" id="GO:0003755">
    <property type="term" value="F:peptidyl-prolyl cis-trans isomerase activity"/>
    <property type="evidence" value="ECO:0007669"/>
    <property type="project" value="UniProtKB-KW"/>
</dbReference>
<evidence type="ECO:0000256" key="1">
    <source>
        <dbReference type="PROSITE-ProRule" id="PRU00277"/>
    </source>
</evidence>
<dbReference type="Gene3D" id="3.10.50.40">
    <property type="match status" value="1"/>
</dbReference>
<organism evidence="3 4">
    <name type="scientific">Papaver atlanticum</name>
    <dbReference type="NCBI Taxonomy" id="357466"/>
    <lineage>
        <taxon>Eukaryota</taxon>
        <taxon>Viridiplantae</taxon>
        <taxon>Streptophyta</taxon>
        <taxon>Embryophyta</taxon>
        <taxon>Tracheophyta</taxon>
        <taxon>Spermatophyta</taxon>
        <taxon>Magnoliopsida</taxon>
        <taxon>Ranunculales</taxon>
        <taxon>Papaveraceae</taxon>
        <taxon>Papaveroideae</taxon>
        <taxon>Papaver</taxon>
    </lineage>
</organism>
<dbReference type="EMBL" id="JAJJMB010007708">
    <property type="protein sequence ID" value="KAI3928837.1"/>
    <property type="molecule type" value="Genomic_DNA"/>
</dbReference>
<proteinExistence type="predicted"/>
<dbReference type="SUPFAM" id="SSF54534">
    <property type="entry name" value="FKBP-like"/>
    <property type="match status" value="1"/>
</dbReference>
<feature type="domain" description="PPIase FKBP-type" evidence="2">
    <location>
        <begin position="124"/>
        <end position="186"/>
    </location>
</feature>
<protein>
    <recommendedName>
        <fullName evidence="1">peptidylprolyl isomerase</fullName>
        <ecNumber evidence="1">5.2.1.8</ecNumber>
    </recommendedName>
</protein>
<evidence type="ECO:0000313" key="3">
    <source>
        <dbReference type="EMBL" id="KAI3928837.1"/>
    </source>
</evidence>
<dbReference type="PROSITE" id="PS50059">
    <property type="entry name" value="FKBP_PPIASE"/>
    <property type="match status" value="1"/>
</dbReference>